<feature type="region of interest" description="Disordered" evidence="2">
    <location>
        <begin position="1"/>
        <end position="34"/>
    </location>
</feature>
<gene>
    <name evidence="4" type="ORF">c1_g3_i1</name>
    <name evidence="3" type="ORF">c1_g3_i3</name>
</gene>
<evidence type="ECO:0000256" key="2">
    <source>
        <dbReference type="SAM" id="MobiDB-lite"/>
    </source>
</evidence>
<accession>A0A0K8U6S0</accession>
<dbReference type="AlphaFoldDB" id="A0A0K8U6S0"/>
<evidence type="ECO:0000256" key="1">
    <source>
        <dbReference type="SAM" id="Coils"/>
    </source>
</evidence>
<keyword evidence="1" id="KW-0175">Coiled coil</keyword>
<dbReference type="EMBL" id="GDHF01029960">
    <property type="protein sequence ID" value="JAI22354.1"/>
    <property type="molecule type" value="Transcribed_RNA"/>
</dbReference>
<organism evidence="3">
    <name type="scientific">Bactrocera latifrons</name>
    <name type="common">Malaysian fruit fly</name>
    <name type="synonym">Chaetodacus latifrons</name>
    <dbReference type="NCBI Taxonomy" id="174628"/>
    <lineage>
        <taxon>Eukaryota</taxon>
        <taxon>Metazoa</taxon>
        <taxon>Ecdysozoa</taxon>
        <taxon>Arthropoda</taxon>
        <taxon>Hexapoda</taxon>
        <taxon>Insecta</taxon>
        <taxon>Pterygota</taxon>
        <taxon>Neoptera</taxon>
        <taxon>Endopterygota</taxon>
        <taxon>Diptera</taxon>
        <taxon>Brachycera</taxon>
        <taxon>Muscomorpha</taxon>
        <taxon>Tephritoidea</taxon>
        <taxon>Tephritidae</taxon>
        <taxon>Bactrocera</taxon>
        <taxon>Bactrocera</taxon>
    </lineage>
</organism>
<name>A0A0K8U6S0_BACLA</name>
<feature type="non-terminal residue" evidence="3">
    <location>
        <position position="265"/>
    </location>
</feature>
<feature type="coiled-coil region" evidence="1">
    <location>
        <begin position="225"/>
        <end position="252"/>
    </location>
</feature>
<protein>
    <submittedName>
        <fullName evidence="3">Uncharacterized protein</fullName>
    </submittedName>
</protein>
<reference evidence="3" key="1">
    <citation type="submission" date="2015-06" db="EMBL/GenBank/DDBJ databases">
        <authorList>
            <person name="Hoefler B.C."/>
            <person name="Straight P.D."/>
        </authorList>
    </citation>
    <scope>NUCLEOTIDE SEQUENCE</scope>
</reference>
<proteinExistence type="predicted"/>
<dbReference type="EMBL" id="GDHF01003557">
    <property type="protein sequence ID" value="JAI48757.1"/>
    <property type="molecule type" value="Transcribed_RNA"/>
</dbReference>
<evidence type="ECO:0000313" key="4">
    <source>
        <dbReference type="EMBL" id="JAI48757.1"/>
    </source>
</evidence>
<feature type="compositionally biased region" description="Polar residues" evidence="2">
    <location>
        <begin position="1"/>
        <end position="22"/>
    </location>
</feature>
<evidence type="ECO:0000313" key="3">
    <source>
        <dbReference type="EMBL" id="JAI22354.1"/>
    </source>
</evidence>
<sequence length="265" mass="29869">MATKPSTAKSSSNYQRRNQEPAQNPRRIRGPRRSKFITRREVHGGKIDVPTNPPEVAYQPWMPLIVVHSGVSGDFHITVRDLCQQIARQIDPTQHALRTFGEKWSDTECIMQIRLRSVRAWNLTGRMISLSVDDFSDVSKAISDVDTLCGLVDTGSTMHVPAVGFQLPTSHQNIVLRNDKLNNGAILYHVMSSSNDNCIIYSSVFFRFDGPAKFSGFQDSMYKLVRNISNKLNEVKNEAHQINKSVKEIQDHDRGSVVNAIYKGV</sequence>